<evidence type="ECO:0000313" key="2">
    <source>
        <dbReference type="EMBL" id="MPC41721.1"/>
    </source>
</evidence>
<dbReference type="EMBL" id="VSRR010005162">
    <property type="protein sequence ID" value="MPC41721.1"/>
    <property type="molecule type" value="Genomic_DNA"/>
</dbReference>
<organism evidence="2 3">
    <name type="scientific">Portunus trituberculatus</name>
    <name type="common">Swimming crab</name>
    <name type="synonym">Neptunus trituberculatus</name>
    <dbReference type="NCBI Taxonomy" id="210409"/>
    <lineage>
        <taxon>Eukaryota</taxon>
        <taxon>Metazoa</taxon>
        <taxon>Ecdysozoa</taxon>
        <taxon>Arthropoda</taxon>
        <taxon>Crustacea</taxon>
        <taxon>Multicrustacea</taxon>
        <taxon>Malacostraca</taxon>
        <taxon>Eumalacostraca</taxon>
        <taxon>Eucarida</taxon>
        <taxon>Decapoda</taxon>
        <taxon>Pleocyemata</taxon>
        <taxon>Brachyura</taxon>
        <taxon>Eubrachyura</taxon>
        <taxon>Portunoidea</taxon>
        <taxon>Portunidae</taxon>
        <taxon>Portuninae</taxon>
        <taxon>Portunus</taxon>
    </lineage>
</organism>
<evidence type="ECO:0000256" key="1">
    <source>
        <dbReference type="SAM" id="MobiDB-lite"/>
    </source>
</evidence>
<comment type="caution">
    <text evidence="2">The sequence shown here is derived from an EMBL/GenBank/DDBJ whole genome shotgun (WGS) entry which is preliminary data.</text>
</comment>
<keyword evidence="3" id="KW-1185">Reference proteome</keyword>
<proteinExistence type="predicted"/>
<accession>A0A5B7F3X3</accession>
<dbReference type="AlphaFoldDB" id="A0A5B7F3X3"/>
<protein>
    <submittedName>
        <fullName evidence="2">Uncharacterized protein</fullName>
    </submittedName>
</protein>
<evidence type="ECO:0000313" key="3">
    <source>
        <dbReference type="Proteomes" id="UP000324222"/>
    </source>
</evidence>
<reference evidence="2 3" key="1">
    <citation type="submission" date="2019-05" db="EMBL/GenBank/DDBJ databases">
        <title>Another draft genome of Portunus trituberculatus and its Hox gene families provides insights of decapod evolution.</title>
        <authorList>
            <person name="Jeong J.-H."/>
            <person name="Song I."/>
            <person name="Kim S."/>
            <person name="Choi T."/>
            <person name="Kim D."/>
            <person name="Ryu S."/>
            <person name="Kim W."/>
        </authorList>
    </citation>
    <scope>NUCLEOTIDE SEQUENCE [LARGE SCALE GENOMIC DNA]</scope>
    <source>
        <tissue evidence="2">Muscle</tissue>
    </source>
</reference>
<name>A0A5B7F3X3_PORTR</name>
<feature type="region of interest" description="Disordered" evidence="1">
    <location>
        <begin position="1"/>
        <end position="33"/>
    </location>
</feature>
<dbReference type="Proteomes" id="UP000324222">
    <property type="component" value="Unassembled WGS sequence"/>
</dbReference>
<feature type="compositionally biased region" description="Polar residues" evidence="1">
    <location>
        <begin position="1"/>
        <end position="18"/>
    </location>
</feature>
<gene>
    <name evidence="2" type="ORF">E2C01_035322</name>
</gene>
<sequence length="82" mass="8938">MLGQSVQRGRPDSSNTISLGRPPTIHTCSQRKSGSPLFQSGVNGVKWVYLKGTIPHYRSQRCHIPSKSGKRIASLGSLHTPL</sequence>